<proteinExistence type="predicted"/>
<reference evidence="2" key="1">
    <citation type="submission" date="2022-11" db="UniProtKB">
        <authorList>
            <consortium name="WormBaseParasite"/>
        </authorList>
    </citation>
    <scope>IDENTIFICATION</scope>
</reference>
<dbReference type="Proteomes" id="UP000887572">
    <property type="component" value="Unplaced"/>
</dbReference>
<dbReference type="AlphaFoldDB" id="A0A914H694"/>
<sequence>MVHDLSAKLPIHRQLHCQPLEKQCLACKVRGHLPKLRSTSRGGHGGTDDQVEFWYLVCHDNLLFDLQVSAIHDNEALALLCLRPAHNFVICVCVSLTASSLGAAPACLPFS</sequence>
<name>A0A914H694_GLORO</name>
<evidence type="ECO:0000313" key="1">
    <source>
        <dbReference type="Proteomes" id="UP000887572"/>
    </source>
</evidence>
<protein>
    <submittedName>
        <fullName evidence="2">Uncharacterized protein</fullName>
    </submittedName>
</protein>
<dbReference type="WBParaSite" id="Gr19_v10_g1439.t1">
    <property type="protein sequence ID" value="Gr19_v10_g1439.t1"/>
    <property type="gene ID" value="Gr19_v10_g1439"/>
</dbReference>
<evidence type="ECO:0000313" key="2">
    <source>
        <dbReference type="WBParaSite" id="Gr19_v10_g1439.t1"/>
    </source>
</evidence>
<keyword evidence="1" id="KW-1185">Reference proteome</keyword>
<organism evidence="1 2">
    <name type="scientific">Globodera rostochiensis</name>
    <name type="common">Golden nematode worm</name>
    <name type="synonym">Heterodera rostochiensis</name>
    <dbReference type="NCBI Taxonomy" id="31243"/>
    <lineage>
        <taxon>Eukaryota</taxon>
        <taxon>Metazoa</taxon>
        <taxon>Ecdysozoa</taxon>
        <taxon>Nematoda</taxon>
        <taxon>Chromadorea</taxon>
        <taxon>Rhabditida</taxon>
        <taxon>Tylenchina</taxon>
        <taxon>Tylenchomorpha</taxon>
        <taxon>Tylenchoidea</taxon>
        <taxon>Heteroderidae</taxon>
        <taxon>Heteroderinae</taxon>
        <taxon>Globodera</taxon>
    </lineage>
</organism>
<accession>A0A914H694</accession>